<gene>
    <name evidence="1" type="ORF">M9Y10_045151</name>
</gene>
<protein>
    <submittedName>
        <fullName evidence="1">Uncharacterized protein</fullName>
    </submittedName>
</protein>
<accession>A0ABR2JUF6</accession>
<dbReference type="Proteomes" id="UP001470230">
    <property type="component" value="Unassembled WGS sequence"/>
</dbReference>
<sequence>MAQYINTIPATNYKITSKPGDKQQEIVFDTSTFFFNTLIGCDKNSALIKNIKERKDLNYIIVVSTTNIDNDFFSALFKSPRSSCSLFKMYKKTNRT</sequence>
<name>A0ABR2JUF6_9EUKA</name>
<reference evidence="1 2" key="1">
    <citation type="submission" date="2024-04" db="EMBL/GenBank/DDBJ databases">
        <title>Tritrichomonas musculus Genome.</title>
        <authorList>
            <person name="Alves-Ferreira E."/>
            <person name="Grigg M."/>
            <person name="Lorenzi H."/>
            <person name="Galac M."/>
        </authorList>
    </citation>
    <scope>NUCLEOTIDE SEQUENCE [LARGE SCALE GENOMIC DNA]</scope>
    <source>
        <strain evidence="1 2">EAF2021</strain>
    </source>
</reference>
<comment type="caution">
    <text evidence="1">The sequence shown here is derived from an EMBL/GenBank/DDBJ whole genome shotgun (WGS) entry which is preliminary data.</text>
</comment>
<dbReference type="EMBL" id="JAPFFF010000009">
    <property type="protein sequence ID" value="KAK8882509.1"/>
    <property type="molecule type" value="Genomic_DNA"/>
</dbReference>
<proteinExistence type="predicted"/>
<evidence type="ECO:0000313" key="2">
    <source>
        <dbReference type="Proteomes" id="UP001470230"/>
    </source>
</evidence>
<keyword evidence="2" id="KW-1185">Reference proteome</keyword>
<organism evidence="1 2">
    <name type="scientific">Tritrichomonas musculus</name>
    <dbReference type="NCBI Taxonomy" id="1915356"/>
    <lineage>
        <taxon>Eukaryota</taxon>
        <taxon>Metamonada</taxon>
        <taxon>Parabasalia</taxon>
        <taxon>Tritrichomonadida</taxon>
        <taxon>Tritrichomonadidae</taxon>
        <taxon>Tritrichomonas</taxon>
    </lineage>
</organism>
<evidence type="ECO:0000313" key="1">
    <source>
        <dbReference type="EMBL" id="KAK8882509.1"/>
    </source>
</evidence>